<sequence>MGQLVVKLKELRDKLELSHDKSKHVSSQGGRSEQKSLQIQDRSKSRSRDYGATAEIEAAPEEVWTKKFEMMERILENQRKFLEDHNIKIQEIENLLVDLPVGSTHVGENEVRQRDLRKMFQRHEETLRNHTEQLEETCTKIETIREMLDDKKGFQESFLKRKLKEYEAMLRTHCENYEKLKIEIEDRLQLEQKLQDNLLAGFIVGFVIMVMICTLPRSLLASG</sequence>
<keyword evidence="3" id="KW-0472">Membrane</keyword>
<gene>
    <name evidence="4" type="ORF">P5673_008710</name>
</gene>
<dbReference type="EMBL" id="JARQWQ010000015">
    <property type="protein sequence ID" value="KAK2566948.1"/>
    <property type="molecule type" value="Genomic_DNA"/>
</dbReference>
<keyword evidence="5" id="KW-1185">Reference proteome</keyword>
<reference evidence="4" key="1">
    <citation type="journal article" date="2023" name="G3 (Bethesda)">
        <title>Whole genome assembly and annotation of the endangered Caribbean coral Acropora cervicornis.</title>
        <authorList>
            <person name="Selwyn J.D."/>
            <person name="Vollmer S.V."/>
        </authorList>
    </citation>
    <scope>NUCLEOTIDE SEQUENCE</scope>
    <source>
        <strain evidence="4">K2</strain>
    </source>
</reference>
<comment type="caution">
    <text evidence="4">The sequence shown here is derived from an EMBL/GenBank/DDBJ whole genome shotgun (WGS) entry which is preliminary data.</text>
</comment>
<evidence type="ECO:0000313" key="4">
    <source>
        <dbReference type="EMBL" id="KAK2566948.1"/>
    </source>
</evidence>
<reference evidence="4" key="2">
    <citation type="journal article" date="2023" name="Science">
        <title>Genomic signatures of disease resistance in endangered staghorn corals.</title>
        <authorList>
            <person name="Vollmer S.V."/>
            <person name="Selwyn J.D."/>
            <person name="Despard B.A."/>
            <person name="Roesel C.L."/>
        </authorList>
    </citation>
    <scope>NUCLEOTIDE SEQUENCE</scope>
    <source>
        <strain evidence="4">K2</strain>
    </source>
</reference>
<feature type="region of interest" description="Disordered" evidence="2">
    <location>
        <begin position="17"/>
        <end position="54"/>
    </location>
</feature>
<accession>A0AAD9QT80</accession>
<organism evidence="4 5">
    <name type="scientific">Acropora cervicornis</name>
    <name type="common">Staghorn coral</name>
    <dbReference type="NCBI Taxonomy" id="6130"/>
    <lineage>
        <taxon>Eukaryota</taxon>
        <taxon>Metazoa</taxon>
        <taxon>Cnidaria</taxon>
        <taxon>Anthozoa</taxon>
        <taxon>Hexacorallia</taxon>
        <taxon>Scleractinia</taxon>
        <taxon>Astrocoeniina</taxon>
        <taxon>Acroporidae</taxon>
        <taxon>Acropora</taxon>
    </lineage>
</organism>
<evidence type="ECO:0000256" key="1">
    <source>
        <dbReference type="SAM" id="Coils"/>
    </source>
</evidence>
<keyword evidence="1" id="KW-0175">Coiled coil</keyword>
<evidence type="ECO:0000256" key="2">
    <source>
        <dbReference type="SAM" id="MobiDB-lite"/>
    </source>
</evidence>
<evidence type="ECO:0000313" key="5">
    <source>
        <dbReference type="Proteomes" id="UP001249851"/>
    </source>
</evidence>
<evidence type="ECO:0000256" key="3">
    <source>
        <dbReference type="SAM" id="Phobius"/>
    </source>
</evidence>
<protein>
    <submittedName>
        <fullName evidence="4">Uncharacterized protein</fullName>
    </submittedName>
</protein>
<feature type="transmembrane region" description="Helical" evidence="3">
    <location>
        <begin position="198"/>
        <end position="220"/>
    </location>
</feature>
<dbReference type="Proteomes" id="UP001249851">
    <property type="component" value="Unassembled WGS sequence"/>
</dbReference>
<feature type="coiled-coil region" evidence="1">
    <location>
        <begin position="75"/>
        <end position="197"/>
    </location>
</feature>
<keyword evidence="3" id="KW-1133">Transmembrane helix</keyword>
<name>A0AAD9QT80_ACRCE</name>
<proteinExistence type="predicted"/>
<feature type="compositionally biased region" description="Polar residues" evidence="2">
    <location>
        <begin position="25"/>
        <end position="40"/>
    </location>
</feature>
<dbReference type="AlphaFoldDB" id="A0AAD9QT80"/>
<keyword evidence="3" id="KW-0812">Transmembrane</keyword>